<dbReference type="GO" id="GO:0009055">
    <property type="term" value="F:electron transfer activity"/>
    <property type="evidence" value="ECO:0007669"/>
    <property type="project" value="UniProtKB-UniRule"/>
</dbReference>
<evidence type="ECO:0000313" key="8">
    <source>
        <dbReference type="EMBL" id="APH54197.1"/>
    </source>
</evidence>
<dbReference type="Gene3D" id="3.40.50.360">
    <property type="match status" value="1"/>
</dbReference>
<comment type="caution">
    <text evidence="6">Lacks conserved residue(s) required for the propagation of feature annotation.</text>
</comment>
<comment type="cofactor">
    <cofactor evidence="6">
        <name>FMN</name>
        <dbReference type="ChEBI" id="CHEBI:58210"/>
    </cofactor>
    <text evidence="6">Binds 1 FMN per subunit.</text>
</comment>
<evidence type="ECO:0000256" key="4">
    <source>
        <dbReference type="ARBA" id="ARBA00023027"/>
    </source>
</evidence>
<dbReference type="InterPro" id="IPR029039">
    <property type="entry name" value="Flavoprotein-like_sf"/>
</dbReference>
<dbReference type="EMBL" id="CP018191">
    <property type="protein sequence ID" value="APH54197.1"/>
    <property type="molecule type" value="Genomic_DNA"/>
</dbReference>
<evidence type="ECO:0000256" key="1">
    <source>
        <dbReference type="ARBA" id="ARBA00022630"/>
    </source>
</evidence>
<dbReference type="GO" id="GO:0010181">
    <property type="term" value="F:FMN binding"/>
    <property type="evidence" value="ECO:0007669"/>
    <property type="project" value="UniProtKB-UniRule"/>
</dbReference>
<dbReference type="Pfam" id="PF02525">
    <property type="entry name" value="Flavodoxin_2"/>
    <property type="match status" value="1"/>
</dbReference>
<evidence type="ECO:0000256" key="6">
    <source>
        <dbReference type="HAMAP-Rule" id="MF_01216"/>
    </source>
</evidence>
<accession>A0AAC9P869</accession>
<comment type="function">
    <text evidence="6">Quinone reductase that provides resistance to thiol-specific stress caused by electrophilic quinones.</text>
</comment>
<dbReference type="AlphaFoldDB" id="A0AAC9P869"/>
<evidence type="ECO:0000259" key="7">
    <source>
        <dbReference type="Pfam" id="PF02525"/>
    </source>
</evidence>
<dbReference type="InterPro" id="IPR050104">
    <property type="entry name" value="FMN-dep_NADH:Q_OxRdtase_AzoR1"/>
</dbReference>
<dbReference type="Proteomes" id="UP000182373">
    <property type="component" value="Chromosome"/>
</dbReference>
<feature type="binding site" evidence="6">
    <location>
        <position position="42"/>
    </location>
    <ligand>
        <name>FMN</name>
        <dbReference type="ChEBI" id="CHEBI:58210"/>
    </ligand>
</feature>
<dbReference type="EC" id="1.7.1.17" evidence="6"/>
<evidence type="ECO:0000313" key="9">
    <source>
        <dbReference type="Proteomes" id="UP000182373"/>
    </source>
</evidence>
<keyword evidence="2 6" id="KW-0288">FMN</keyword>
<dbReference type="HAMAP" id="MF_01216">
    <property type="entry name" value="Azoreductase_type1"/>
    <property type="match status" value="1"/>
</dbReference>
<dbReference type="SUPFAM" id="SSF52218">
    <property type="entry name" value="Flavoproteins"/>
    <property type="match status" value="1"/>
</dbReference>
<evidence type="ECO:0000256" key="3">
    <source>
        <dbReference type="ARBA" id="ARBA00023002"/>
    </source>
</evidence>
<dbReference type="GO" id="GO:0016652">
    <property type="term" value="F:oxidoreductase activity, acting on NAD(P)H as acceptor"/>
    <property type="evidence" value="ECO:0007669"/>
    <property type="project" value="UniProtKB-UniRule"/>
</dbReference>
<dbReference type="GO" id="GO:0016655">
    <property type="term" value="F:oxidoreductase activity, acting on NAD(P)H, quinone or similar compound as acceptor"/>
    <property type="evidence" value="ECO:0007669"/>
    <property type="project" value="InterPro"/>
</dbReference>
<keyword evidence="4 6" id="KW-0520">NAD</keyword>
<feature type="binding site" evidence="6">
    <location>
        <begin position="135"/>
        <end position="138"/>
    </location>
    <ligand>
        <name>FMN</name>
        <dbReference type="ChEBI" id="CHEBI:58210"/>
    </ligand>
</feature>
<keyword evidence="3 6" id="KW-0560">Oxidoreductase</keyword>
<gene>
    <name evidence="6" type="primary">azoR</name>
    <name evidence="8" type="ORF">GbCGDNIH9_1054</name>
</gene>
<comment type="catalytic activity">
    <reaction evidence="6">
        <text>2 a quinone + NADH + H(+) = 2 a 1,4-benzosemiquinone + NAD(+)</text>
        <dbReference type="Rhea" id="RHEA:65952"/>
        <dbReference type="ChEBI" id="CHEBI:15378"/>
        <dbReference type="ChEBI" id="CHEBI:57540"/>
        <dbReference type="ChEBI" id="CHEBI:57945"/>
        <dbReference type="ChEBI" id="CHEBI:132124"/>
        <dbReference type="ChEBI" id="CHEBI:134225"/>
    </reaction>
</comment>
<proteinExistence type="inferred from homology"/>
<dbReference type="PANTHER" id="PTHR43741:SF2">
    <property type="entry name" value="FMN-DEPENDENT NADH:QUINONE OXIDOREDUCTASE"/>
    <property type="match status" value="1"/>
</dbReference>
<comment type="subunit">
    <text evidence="6">Homodimer.</text>
</comment>
<dbReference type="InterPro" id="IPR023048">
    <property type="entry name" value="NADH:quinone_OxRdtase_FMN_depd"/>
</dbReference>
<evidence type="ECO:0000256" key="2">
    <source>
        <dbReference type="ARBA" id="ARBA00022643"/>
    </source>
</evidence>
<dbReference type="PANTHER" id="PTHR43741">
    <property type="entry name" value="FMN-DEPENDENT NADH-AZOREDUCTASE 1"/>
    <property type="match status" value="1"/>
</dbReference>
<comment type="similarity">
    <text evidence="6">Belongs to the azoreductase type 1 family.</text>
</comment>
<evidence type="ECO:0000256" key="5">
    <source>
        <dbReference type="ARBA" id="ARBA00048542"/>
    </source>
</evidence>
<reference evidence="9" key="1">
    <citation type="submission" date="2016-11" db="EMBL/GenBank/DDBJ databases">
        <title>Comparative genomic and phenotypic analysis of Granulibacter bethesdensis clinical isolates from patients with chronic granulomatous disease.</title>
        <authorList>
            <person name="Zarember K.A."/>
            <person name="Porcella S.F."/>
            <person name="Chu J."/>
            <person name="Ding L."/>
            <person name="Dahlstrom E."/>
            <person name="Barbian K."/>
            <person name="Martens C."/>
            <person name="Sykora L."/>
            <person name="Kramer S."/>
            <person name="Pettinato A.M."/>
            <person name="Hong H."/>
            <person name="Wald G."/>
            <person name="Berg L.J."/>
            <person name="Rogge L.S."/>
            <person name="Greenberg D.E."/>
            <person name="Falcone E.L."/>
            <person name="Neves J.F."/>
            <person name="Simoes M.J."/>
            <person name="Casal M."/>
            <person name="Rodriguez-Lopez F.C."/>
            <person name="Zelazny A."/>
            <person name="Gallin J.I."/>
            <person name="Holland S.M."/>
        </authorList>
    </citation>
    <scope>NUCLEOTIDE SEQUENCE [LARGE SCALE GENOMIC DNA]</scope>
    <source>
        <strain evidence="9">NIH9.1</strain>
    </source>
</reference>
<dbReference type="InterPro" id="IPR003680">
    <property type="entry name" value="Flavodoxin_fold"/>
</dbReference>
<protein>
    <recommendedName>
        <fullName evidence="6">FMN dependent NADH:quinone oxidoreductase</fullName>
        <ecNumber evidence="6">1.6.5.-</ecNumber>
    </recommendedName>
    <alternativeName>
        <fullName evidence="6">Azo-dye reductase</fullName>
    </alternativeName>
    <alternativeName>
        <fullName evidence="6">FMN-dependent NADH-azo compound oxidoreductase</fullName>
    </alternativeName>
    <alternativeName>
        <fullName evidence="6">FMN-dependent NADH-azoreductase</fullName>
        <ecNumber evidence="6">1.7.1.17</ecNumber>
    </alternativeName>
</protein>
<feature type="domain" description="Flavodoxin-like fold" evidence="7">
    <location>
        <begin position="36"/>
        <end position="242"/>
    </location>
</feature>
<comment type="function">
    <text evidence="6">Also exhibits azoreductase activity. Catalyzes the reductive cleavage of the azo bond in aromatic azo compounds to the corresponding amines.</text>
</comment>
<dbReference type="EC" id="1.6.5.-" evidence="6"/>
<sequence>MRKHRSSRFAGEAYSRCMTDEDDAVMPQSTSHPLRLLHIDSSARFGRSGRDARGSHSRRLSHRFVARWISKRPGDVVIRRDVAQIPPTPVDADWIDASFTARECRSPTQSARLAESDQLVAELLAADLLVIGAPMYNFGLPSQLKAWIDNIVRVGVTFGFDRSRDGEPYWPMLPPGKRLVILSARGDYGYDPGGRLAAMNLVESSLQVPLGYIGLTDSHAIAIEYDEFADERLAASIATAEQATDELVDELALSYS</sequence>
<name>A0AAC9P869_9PROT</name>
<feature type="binding site" evidence="6">
    <location>
        <begin position="55"/>
        <end position="57"/>
    </location>
    <ligand>
        <name>FMN</name>
        <dbReference type="ChEBI" id="CHEBI:58210"/>
    </ligand>
</feature>
<comment type="catalytic activity">
    <reaction evidence="5">
        <text>N,N-dimethyl-1,4-phenylenediamine + anthranilate + 2 NAD(+) = 2-(4-dimethylaminophenyl)diazenylbenzoate + 2 NADH + 2 H(+)</text>
        <dbReference type="Rhea" id="RHEA:55872"/>
        <dbReference type="ChEBI" id="CHEBI:15378"/>
        <dbReference type="ChEBI" id="CHEBI:15783"/>
        <dbReference type="ChEBI" id="CHEBI:16567"/>
        <dbReference type="ChEBI" id="CHEBI:57540"/>
        <dbReference type="ChEBI" id="CHEBI:57945"/>
        <dbReference type="ChEBI" id="CHEBI:71579"/>
        <dbReference type="EC" id="1.7.1.17"/>
    </reaction>
    <physiologicalReaction direction="right-to-left" evidence="5">
        <dbReference type="Rhea" id="RHEA:55874"/>
    </physiologicalReaction>
</comment>
<organism evidence="8 9">
    <name type="scientific">Granulibacter bethesdensis</name>
    <dbReference type="NCBI Taxonomy" id="364410"/>
    <lineage>
        <taxon>Bacteria</taxon>
        <taxon>Pseudomonadati</taxon>
        <taxon>Pseudomonadota</taxon>
        <taxon>Alphaproteobacteria</taxon>
        <taxon>Acetobacterales</taxon>
        <taxon>Acetobacteraceae</taxon>
        <taxon>Granulibacter</taxon>
    </lineage>
</organism>
<keyword evidence="1 6" id="KW-0285">Flavoprotein</keyword>